<evidence type="ECO:0000313" key="1">
    <source>
        <dbReference type="EMBL" id="ETX05417.1"/>
    </source>
</evidence>
<accession>W4M717</accession>
<gene>
    <name evidence="1" type="ORF">ETSY2_23055</name>
</gene>
<keyword evidence="2" id="KW-1185">Reference proteome</keyword>
<comment type="caution">
    <text evidence="1">The sequence shown here is derived from an EMBL/GenBank/DDBJ whole genome shotgun (WGS) entry which is preliminary data.</text>
</comment>
<dbReference type="EMBL" id="AZHX01000955">
    <property type="protein sequence ID" value="ETX05417.1"/>
    <property type="molecule type" value="Genomic_DNA"/>
</dbReference>
<dbReference type="Proteomes" id="UP000019140">
    <property type="component" value="Unassembled WGS sequence"/>
</dbReference>
<name>W4M717_9BACT</name>
<dbReference type="AlphaFoldDB" id="W4M717"/>
<sequence>MTESGSTFAQLLGASKSESTLLVLFIPSVDRYDQPIDQATWVHQALETLGRLFGGATAFPQGQGVWKDDAQGGRLVFDEPVVINCYTSEERLETEASELRQFLIRMGEQTNQGAVGLVIDRDYLEITFPLSGG</sequence>
<dbReference type="HOGENOM" id="CLU_1902852_0_0_7"/>
<evidence type="ECO:0000313" key="2">
    <source>
        <dbReference type="Proteomes" id="UP000019140"/>
    </source>
</evidence>
<proteinExistence type="predicted"/>
<protein>
    <submittedName>
        <fullName evidence="1">Uncharacterized protein</fullName>
    </submittedName>
</protein>
<reference evidence="1 2" key="1">
    <citation type="journal article" date="2014" name="Nature">
        <title>An environmental bacterial taxon with a large and distinct metabolic repertoire.</title>
        <authorList>
            <person name="Wilson M.C."/>
            <person name="Mori T."/>
            <person name="Ruckert C."/>
            <person name="Uria A.R."/>
            <person name="Helf M.J."/>
            <person name="Takada K."/>
            <person name="Gernert C."/>
            <person name="Steffens U.A."/>
            <person name="Heycke N."/>
            <person name="Schmitt S."/>
            <person name="Rinke C."/>
            <person name="Helfrich E.J."/>
            <person name="Brachmann A.O."/>
            <person name="Gurgui C."/>
            <person name="Wakimoto T."/>
            <person name="Kracht M."/>
            <person name="Crusemann M."/>
            <person name="Hentschel U."/>
            <person name="Abe I."/>
            <person name="Matsunaga S."/>
            <person name="Kalinowski J."/>
            <person name="Takeyama H."/>
            <person name="Piel J."/>
        </authorList>
    </citation>
    <scope>NUCLEOTIDE SEQUENCE [LARGE SCALE GENOMIC DNA]</scope>
    <source>
        <strain evidence="2">TSY2</strain>
    </source>
</reference>
<organism evidence="1 2">
    <name type="scientific">Candidatus Entotheonella gemina</name>
    <dbReference type="NCBI Taxonomy" id="1429439"/>
    <lineage>
        <taxon>Bacteria</taxon>
        <taxon>Pseudomonadati</taxon>
        <taxon>Nitrospinota/Tectimicrobiota group</taxon>
        <taxon>Candidatus Tectimicrobiota</taxon>
        <taxon>Candidatus Entotheonellia</taxon>
        <taxon>Candidatus Entotheonellales</taxon>
        <taxon>Candidatus Entotheonellaceae</taxon>
        <taxon>Candidatus Entotheonella</taxon>
    </lineage>
</organism>